<evidence type="ECO:0000256" key="1">
    <source>
        <dbReference type="ARBA" id="ARBA00022553"/>
    </source>
</evidence>
<sequence length="123" mass="13507">MSLQVLYIDDEPDLREVAAMSLELDPELEVRCCASGPEALDVLESWRPDLILLDLMMPGMDGPTTHGKILERYGNAFPIIYFTARAEASERDRLKALGARGVIAKPFDPMSLAAQVRSLASGD</sequence>
<dbReference type="SMART" id="SM00448">
    <property type="entry name" value="REC"/>
    <property type="match status" value="1"/>
</dbReference>
<reference evidence="4 5" key="1">
    <citation type="journal article" date="2013" name="Genome Announc.">
        <title>Genome Sequence of Novosphingobium lindaniclasticum LE124T, Isolated from a Hexachlorocyclohexane Dumpsite.</title>
        <authorList>
            <person name="Saxena A."/>
            <person name="Nayyar N."/>
            <person name="Sangwan N."/>
            <person name="Kumari R."/>
            <person name="Khurana J.P."/>
            <person name="Lal R."/>
        </authorList>
    </citation>
    <scope>NUCLEOTIDE SEQUENCE [LARGE SCALE GENOMIC DNA]</scope>
    <source>
        <strain evidence="4 5">LE124</strain>
    </source>
</reference>
<dbReference type="eggNOG" id="COG0745">
    <property type="taxonomic scope" value="Bacteria"/>
</dbReference>
<dbReference type="PATRIC" id="fig|1096930.3.peg.1839"/>
<organism evidence="4 5">
    <name type="scientific">Novosphingobium lindaniclasticum LE124</name>
    <dbReference type="NCBI Taxonomy" id="1096930"/>
    <lineage>
        <taxon>Bacteria</taxon>
        <taxon>Pseudomonadati</taxon>
        <taxon>Pseudomonadota</taxon>
        <taxon>Alphaproteobacteria</taxon>
        <taxon>Sphingomonadales</taxon>
        <taxon>Sphingomonadaceae</taxon>
        <taxon>Novosphingobium</taxon>
    </lineage>
</organism>
<proteinExistence type="predicted"/>
<dbReference type="AlphaFoldDB" id="T0HTP2"/>
<comment type="caution">
    <text evidence="4">The sequence shown here is derived from an EMBL/GenBank/DDBJ whole genome shotgun (WGS) entry which is preliminary data.</text>
</comment>
<dbReference type="InterPro" id="IPR001789">
    <property type="entry name" value="Sig_transdc_resp-reg_receiver"/>
</dbReference>
<feature type="domain" description="Response regulatory" evidence="3">
    <location>
        <begin position="4"/>
        <end position="120"/>
    </location>
</feature>
<dbReference type="InterPro" id="IPR011006">
    <property type="entry name" value="CheY-like_superfamily"/>
</dbReference>
<keyword evidence="5" id="KW-1185">Reference proteome</keyword>
<evidence type="ECO:0000259" key="3">
    <source>
        <dbReference type="PROSITE" id="PS50110"/>
    </source>
</evidence>
<keyword evidence="1 2" id="KW-0597">Phosphoprotein</keyword>
<dbReference type="PANTHER" id="PTHR44591:SF3">
    <property type="entry name" value="RESPONSE REGULATORY DOMAIN-CONTAINING PROTEIN"/>
    <property type="match status" value="1"/>
</dbReference>
<dbReference type="InterPro" id="IPR050595">
    <property type="entry name" value="Bact_response_regulator"/>
</dbReference>
<dbReference type="OrthoDB" id="9800897at2"/>
<dbReference type="PANTHER" id="PTHR44591">
    <property type="entry name" value="STRESS RESPONSE REGULATOR PROTEIN 1"/>
    <property type="match status" value="1"/>
</dbReference>
<evidence type="ECO:0000256" key="2">
    <source>
        <dbReference type="PROSITE-ProRule" id="PRU00169"/>
    </source>
</evidence>
<gene>
    <name evidence="4" type="ORF">L284_09260</name>
</gene>
<feature type="modified residue" description="4-aspartylphosphate" evidence="2">
    <location>
        <position position="54"/>
    </location>
</feature>
<dbReference type="GO" id="GO:0000160">
    <property type="term" value="P:phosphorelay signal transduction system"/>
    <property type="evidence" value="ECO:0007669"/>
    <property type="project" value="InterPro"/>
</dbReference>
<evidence type="ECO:0000313" key="5">
    <source>
        <dbReference type="Proteomes" id="UP000015527"/>
    </source>
</evidence>
<dbReference type="Pfam" id="PF00072">
    <property type="entry name" value="Response_reg"/>
    <property type="match status" value="1"/>
</dbReference>
<dbReference type="RefSeq" id="WP_021233743.1">
    <property type="nucleotide sequence ID" value="NZ_ATHL01000067.1"/>
</dbReference>
<dbReference type="PROSITE" id="PS50110">
    <property type="entry name" value="RESPONSE_REGULATORY"/>
    <property type="match status" value="1"/>
</dbReference>
<dbReference type="Proteomes" id="UP000015527">
    <property type="component" value="Unassembled WGS sequence"/>
</dbReference>
<evidence type="ECO:0000313" key="4">
    <source>
        <dbReference type="EMBL" id="EQB16477.1"/>
    </source>
</evidence>
<accession>T0HTP2</accession>
<dbReference type="SUPFAM" id="SSF52172">
    <property type="entry name" value="CheY-like"/>
    <property type="match status" value="1"/>
</dbReference>
<name>T0HTP2_9SPHN</name>
<dbReference type="Gene3D" id="3.40.50.2300">
    <property type="match status" value="1"/>
</dbReference>
<dbReference type="EMBL" id="ATHL01000067">
    <property type="protein sequence ID" value="EQB16477.1"/>
    <property type="molecule type" value="Genomic_DNA"/>
</dbReference>
<protein>
    <recommendedName>
        <fullName evidence="3">Response regulatory domain-containing protein</fullName>
    </recommendedName>
</protein>